<gene>
    <name evidence="1" type="ORF">SVIM_LOCUS104405</name>
</gene>
<dbReference type="AlphaFoldDB" id="A0A6N2KL04"/>
<proteinExistence type="predicted"/>
<name>A0A6N2KL04_SALVM</name>
<dbReference type="EMBL" id="CAADRP010000513">
    <property type="protein sequence ID" value="VFU29210.1"/>
    <property type="molecule type" value="Genomic_DNA"/>
</dbReference>
<accession>A0A6N2KL04</accession>
<evidence type="ECO:0000313" key="1">
    <source>
        <dbReference type="EMBL" id="VFU29210.1"/>
    </source>
</evidence>
<reference evidence="1" key="1">
    <citation type="submission" date="2019-03" db="EMBL/GenBank/DDBJ databases">
        <authorList>
            <person name="Mank J."/>
            <person name="Almeida P."/>
        </authorList>
    </citation>
    <scope>NUCLEOTIDE SEQUENCE</scope>
    <source>
        <strain evidence="1">78183</strain>
    </source>
</reference>
<organism evidence="1">
    <name type="scientific">Salix viminalis</name>
    <name type="common">Common osier</name>
    <name type="synonym">Basket willow</name>
    <dbReference type="NCBI Taxonomy" id="40686"/>
    <lineage>
        <taxon>Eukaryota</taxon>
        <taxon>Viridiplantae</taxon>
        <taxon>Streptophyta</taxon>
        <taxon>Embryophyta</taxon>
        <taxon>Tracheophyta</taxon>
        <taxon>Spermatophyta</taxon>
        <taxon>Magnoliopsida</taxon>
        <taxon>eudicotyledons</taxon>
        <taxon>Gunneridae</taxon>
        <taxon>Pentapetalae</taxon>
        <taxon>rosids</taxon>
        <taxon>fabids</taxon>
        <taxon>Malpighiales</taxon>
        <taxon>Salicaceae</taxon>
        <taxon>Saliceae</taxon>
        <taxon>Salix</taxon>
    </lineage>
</organism>
<sequence length="214" mass="23790">MIAAKSIFCGSKLSSRPDTLLKSAFSGSKLQCGILEQRSRIILSSSVLHSVHQWMAPSEQDLQNLLHLRPSRRHCAVLEESSRDGGSTDPEQLPQLSAISSASPEQHDFLKMVHCLIGFLYAAIDRDYDSPDTHRQEQSNFTMFKCLIVLSISTSARNSFSSLCSNGLSFRILFTATTIEPFAATRYTLPDPPLPIRLLSVNPDSMFDPVKFNL</sequence>
<protein>
    <submittedName>
        <fullName evidence="1">Uncharacterized protein</fullName>
    </submittedName>
</protein>